<accession>A0A167ID59</accession>
<keyword evidence="5 10" id="KW-0067">ATP-binding</keyword>
<dbReference type="GO" id="GO:0004825">
    <property type="term" value="F:methionine-tRNA ligase activity"/>
    <property type="evidence" value="ECO:0007669"/>
    <property type="project" value="UniProtKB-EC"/>
</dbReference>
<dbReference type="Pfam" id="PF09334">
    <property type="entry name" value="tRNA-synt_1g"/>
    <property type="match status" value="1"/>
</dbReference>
<dbReference type="Gene3D" id="2.170.220.10">
    <property type="match status" value="1"/>
</dbReference>
<dbReference type="AlphaFoldDB" id="A0A167ID59"/>
<dbReference type="InterPro" id="IPR033911">
    <property type="entry name" value="MetRS_core"/>
</dbReference>
<feature type="compositionally biased region" description="Polar residues" evidence="11">
    <location>
        <begin position="610"/>
        <end position="622"/>
    </location>
</feature>
<feature type="domain" description="Methionyl/Leucyl tRNA synthetase" evidence="12">
    <location>
        <begin position="40"/>
        <end position="408"/>
    </location>
</feature>
<dbReference type="SUPFAM" id="SSF52374">
    <property type="entry name" value="Nucleotidylyl transferase"/>
    <property type="match status" value="1"/>
</dbReference>
<evidence type="ECO:0000313" key="15">
    <source>
        <dbReference type="Proteomes" id="UP000076738"/>
    </source>
</evidence>
<dbReference type="InterPro" id="IPR015413">
    <property type="entry name" value="Methionyl/Leucyl_tRNA_Synth"/>
</dbReference>
<name>A0A167ID59_CALVF</name>
<dbReference type="InterPro" id="IPR009080">
    <property type="entry name" value="tRNAsynth_Ia_anticodon-bd"/>
</dbReference>
<dbReference type="OrthoDB" id="24670at2759"/>
<evidence type="ECO:0000256" key="6">
    <source>
        <dbReference type="ARBA" id="ARBA00022917"/>
    </source>
</evidence>
<dbReference type="EC" id="6.1.1.10" evidence="2"/>
<dbReference type="InterPro" id="IPR014729">
    <property type="entry name" value="Rossmann-like_a/b/a_fold"/>
</dbReference>
<dbReference type="InterPro" id="IPR014758">
    <property type="entry name" value="Met-tRNA_synth"/>
</dbReference>
<sequence length="637" mass="72220">MLLPRSLPRELLYTCFRPPVSACRSFQSSSRRGEELQKPFYVTTPIYYVNAAPHIGHLYSSVIADVVARWSRLRNPELPVIFATGTDEFGQKVQLAAAAKEVEPQPFCDEVSQTFRNLADSANVSYTRFIRTTEQAHQDAVQHVWRELVKRKHIYKGSHSGWYCIADECFYTDTQVETVNGITVSKESGRPVEWTEEENYMFRLCAFEKPLLEWVKSNPQAILPSKRYKEVMTFLEDLPNFRDLSISRPRSRLQWGVQVPDDPDHTVYVWLDALVNYLTVVGYPWDGEASTGRTQGWPADVQVVGKDIVKFHAIYWPAFLMALGLDPPKQILAHAHWTMDRKKMSKSTGNVVDPNAAMSKYGADVVRMYLCSVGGNLADDSDWSNERLQNFYDGILRNNLGNLLRRVLSPAIMDRVRKVPFLYRDGEVHDEDKQFHETLQQLPLIVQEHMEKREFGHAANAIQYGLTEANGFFTSRQPWATTKPAAEVARAQFYGYESLRIVGILLQPFMPTKASQLLDSLKATRRDFEAAKVGAEGEGAQLRPEEADFMFHAVSDPVKKTSSRPPRKALPVREIPPDPRGKELPPHLRSSVSTASLSKEKHGASPLSAKRQSLNIKQSTTDEGAPKRHKANSARSR</sequence>
<dbReference type="Pfam" id="PF19303">
    <property type="entry name" value="Anticodon_3"/>
    <property type="match status" value="1"/>
</dbReference>
<dbReference type="CDD" id="cd00814">
    <property type="entry name" value="MetRS_core"/>
    <property type="match status" value="1"/>
</dbReference>
<keyword evidence="3 10" id="KW-0436">Ligase</keyword>
<feature type="compositionally biased region" description="Basic residues" evidence="11">
    <location>
        <begin position="627"/>
        <end position="637"/>
    </location>
</feature>
<evidence type="ECO:0000256" key="5">
    <source>
        <dbReference type="ARBA" id="ARBA00022840"/>
    </source>
</evidence>
<keyword evidence="6 10" id="KW-0648">Protein biosynthesis</keyword>
<evidence type="ECO:0000259" key="13">
    <source>
        <dbReference type="Pfam" id="PF19303"/>
    </source>
</evidence>
<dbReference type="PRINTS" id="PR01041">
    <property type="entry name" value="TRNASYNTHMET"/>
</dbReference>
<dbReference type="GO" id="GO:0006431">
    <property type="term" value="P:methionyl-tRNA aminoacylation"/>
    <property type="evidence" value="ECO:0007669"/>
    <property type="project" value="InterPro"/>
</dbReference>
<dbReference type="PANTHER" id="PTHR43326">
    <property type="entry name" value="METHIONYL-TRNA SYNTHETASE"/>
    <property type="match status" value="1"/>
</dbReference>
<dbReference type="PANTHER" id="PTHR43326:SF1">
    <property type="entry name" value="METHIONINE--TRNA LIGASE, MITOCHONDRIAL"/>
    <property type="match status" value="1"/>
</dbReference>
<evidence type="ECO:0000256" key="1">
    <source>
        <dbReference type="ARBA" id="ARBA00005594"/>
    </source>
</evidence>
<dbReference type="InterPro" id="IPR041872">
    <property type="entry name" value="Anticodon_Met"/>
</dbReference>
<dbReference type="NCBIfam" id="TIGR00398">
    <property type="entry name" value="metG"/>
    <property type="match status" value="1"/>
</dbReference>
<evidence type="ECO:0000256" key="9">
    <source>
        <dbReference type="ARBA" id="ARBA00068817"/>
    </source>
</evidence>
<dbReference type="InterPro" id="IPR023457">
    <property type="entry name" value="Met-tRNA_synth_2"/>
</dbReference>
<proteinExistence type="inferred from homology"/>
<feature type="region of interest" description="Disordered" evidence="11">
    <location>
        <begin position="556"/>
        <end position="637"/>
    </location>
</feature>
<evidence type="ECO:0000313" key="14">
    <source>
        <dbReference type="EMBL" id="KZO92529.1"/>
    </source>
</evidence>
<evidence type="ECO:0000256" key="4">
    <source>
        <dbReference type="ARBA" id="ARBA00022741"/>
    </source>
</evidence>
<evidence type="ECO:0000256" key="7">
    <source>
        <dbReference type="ARBA" id="ARBA00023146"/>
    </source>
</evidence>
<dbReference type="STRING" id="1330018.A0A167ID59"/>
<protein>
    <recommendedName>
        <fullName evidence="9">Probable methionine--tRNA ligase, mitochondrial</fullName>
        <ecNumber evidence="2">6.1.1.10</ecNumber>
    </recommendedName>
</protein>
<feature type="compositionally biased region" description="Basic and acidic residues" evidence="11">
    <location>
        <begin position="575"/>
        <end position="586"/>
    </location>
</feature>
<evidence type="ECO:0000256" key="8">
    <source>
        <dbReference type="ARBA" id="ARBA00047364"/>
    </source>
</evidence>
<evidence type="ECO:0000256" key="11">
    <source>
        <dbReference type="SAM" id="MobiDB-lite"/>
    </source>
</evidence>
<keyword evidence="7 10" id="KW-0030">Aminoacyl-tRNA synthetase</keyword>
<dbReference type="Gene3D" id="1.10.730.10">
    <property type="entry name" value="Isoleucyl-tRNA Synthetase, Domain 1"/>
    <property type="match status" value="1"/>
</dbReference>
<evidence type="ECO:0000256" key="3">
    <source>
        <dbReference type="ARBA" id="ARBA00022598"/>
    </source>
</evidence>
<dbReference type="GO" id="GO:0005524">
    <property type="term" value="F:ATP binding"/>
    <property type="evidence" value="ECO:0007669"/>
    <property type="project" value="UniProtKB-KW"/>
</dbReference>
<dbReference type="EMBL" id="KV417309">
    <property type="protein sequence ID" value="KZO92529.1"/>
    <property type="molecule type" value="Genomic_DNA"/>
</dbReference>
<evidence type="ECO:0000256" key="2">
    <source>
        <dbReference type="ARBA" id="ARBA00012838"/>
    </source>
</evidence>
<dbReference type="Proteomes" id="UP000076738">
    <property type="component" value="Unassembled WGS sequence"/>
</dbReference>
<gene>
    <name evidence="14" type="ORF">CALVIDRAFT_520038</name>
</gene>
<keyword evidence="15" id="KW-1185">Reference proteome</keyword>
<dbReference type="FunFam" id="2.170.220.10:FF:000001">
    <property type="entry name" value="methionine--tRNA ligase, mitochondrial"/>
    <property type="match status" value="1"/>
</dbReference>
<comment type="catalytic activity">
    <reaction evidence="8">
        <text>tRNA(Met) + L-methionine + ATP = L-methionyl-tRNA(Met) + AMP + diphosphate</text>
        <dbReference type="Rhea" id="RHEA:13481"/>
        <dbReference type="Rhea" id="RHEA-COMP:9667"/>
        <dbReference type="Rhea" id="RHEA-COMP:9698"/>
        <dbReference type="ChEBI" id="CHEBI:30616"/>
        <dbReference type="ChEBI" id="CHEBI:33019"/>
        <dbReference type="ChEBI" id="CHEBI:57844"/>
        <dbReference type="ChEBI" id="CHEBI:78442"/>
        <dbReference type="ChEBI" id="CHEBI:78530"/>
        <dbReference type="ChEBI" id="CHEBI:456215"/>
        <dbReference type="EC" id="6.1.1.10"/>
    </reaction>
</comment>
<evidence type="ECO:0000259" key="12">
    <source>
        <dbReference type="Pfam" id="PF09334"/>
    </source>
</evidence>
<comment type="similarity">
    <text evidence="1 10">Belongs to the class-I aminoacyl-tRNA synthetase family.</text>
</comment>
<organism evidence="14 15">
    <name type="scientific">Calocera viscosa (strain TUFC12733)</name>
    <dbReference type="NCBI Taxonomy" id="1330018"/>
    <lineage>
        <taxon>Eukaryota</taxon>
        <taxon>Fungi</taxon>
        <taxon>Dikarya</taxon>
        <taxon>Basidiomycota</taxon>
        <taxon>Agaricomycotina</taxon>
        <taxon>Dacrymycetes</taxon>
        <taxon>Dacrymycetales</taxon>
        <taxon>Dacrymycetaceae</taxon>
        <taxon>Calocera</taxon>
    </lineage>
</organism>
<dbReference type="Gene3D" id="3.40.50.620">
    <property type="entry name" value="HUPs"/>
    <property type="match status" value="1"/>
</dbReference>
<evidence type="ECO:0000256" key="10">
    <source>
        <dbReference type="RuleBase" id="RU363039"/>
    </source>
</evidence>
<dbReference type="GO" id="GO:0005739">
    <property type="term" value="C:mitochondrion"/>
    <property type="evidence" value="ECO:0007669"/>
    <property type="project" value="UniProtKB-ARBA"/>
</dbReference>
<keyword evidence="4 10" id="KW-0547">Nucleotide-binding</keyword>
<feature type="domain" description="Methionyl-tRNA synthetase anticodon-binding" evidence="13">
    <location>
        <begin position="425"/>
        <end position="530"/>
    </location>
</feature>
<reference evidence="14 15" key="1">
    <citation type="journal article" date="2016" name="Mol. Biol. Evol.">
        <title>Comparative Genomics of Early-Diverging Mushroom-Forming Fungi Provides Insights into the Origins of Lignocellulose Decay Capabilities.</title>
        <authorList>
            <person name="Nagy L.G."/>
            <person name="Riley R."/>
            <person name="Tritt A."/>
            <person name="Adam C."/>
            <person name="Daum C."/>
            <person name="Floudas D."/>
            <person name="Sun H."/>
            <person name="Yadav J.S."/>
            <person name="Pangilinan J."/>
            <person name="Larsson K.H."/>
            <person name="Matsuura K."/>
            <person name="Barry K."/>
            <person name="Labutti K."/>
            <person name="Kuo R."/>
            <person name="Ohm R.A."/>
            <person name="Bhattacharya S.S."/>
            <person name="Shirouzu T."/>
            <person name="Yoshinaga Y."/>
            <person name="Martin F.M."/>
            <person name="Grigoriev I.V."/>
            <person name="Hibbett D.S."/>
        </authorList>
    </citation>
    <scope>NUCLEOTIDE SEQUENCE [LARGE SCALE GENOMIC DNA]</scope>
    <source>
        <strain evidence="14 15">TUFC12733</strain>
    </source>
</reference>
<dbReference type="SUPFAM" id="SSF47323">
    <property type="entry name" value="Anticodon-binding domain of a subclass of class I aminoacyl-tRNA synthetases"/>
    <property type="match status" value="1"/>
</dbReference>